<feature type="domain" description="Cadherin-like beta-sandwich-like" evidence="4">
    <location>
        <begin position="1229"/>
        <end position="1311"/>
    </location>
</feature>
<feature type="repeat" description="NHL" evidence="2">
    <location>
        <begin position="177"/>
        <end position="207"/>
    </location>
</feature>
<name>A0A3E2NXS0_9SPHI</name>
<dbReference type="InterPro" id="IPR026341">
    <property type="entry name" value="T9SS_type_B"/>
</dbReference>
<dbReference type="PANTHER" id="PTHR13833:SF71">
    <property type="entry name" value="NHL DOMAIN-CONTAINING PROTEIN"/>
    <property type="match status" value="1"/>
</dbReference>
<gene>
    <name evidence="5" type="ORF">DYU05_09125</name>
</gene>
<dbReference type="Pfam" id="PF05345">
    <property type="entry name" value="He_PIG"/>
    <property type="match status" value="2"/>
</dbReference>
<dbReference type="PANTHER" id="PTHR13833">
    <property type="match status" value="1"/>
</dbReference>
<feature type="signal peptide" evidence="3">
    <location>
        <begin position="1"/>
        <end position="19"/>
    </location>
</feature>
<dbReference type="InterPro" id="IPR025883">
    <property type="entry name" value="Cadherin-like_domain"/>
</dbReference>
<dbReference type="RefSeq" id="WP_117382636.1">
    <property type="nucleotide sequence ID" value="NZ_QWDE01000001.1"/>
</dbReference>
<dbReference type="Proteomes" id="UP000260823">
    <property type="component" value="Unassembled WGS sequence"/>
</dbReference>
<keyword evidence="6" id="KW-1185">Reference proteome</keyword>
<evidence type="ECO:0000259" key="4">
    <source>
        <dbReference type="Pfam" id="PF12733"/>
    </source>
</evidence>
<dbReference type="Pfam" id="PF12733">
    <property type="entry name" value="Cadherin-like"/>
    <property type="match status" value="9"/>
</dbReference>
<dbReference type="SUPFAM" id="SSF49313">
    <property type="entry name" value="Cadherin-like"/>
    <property type="match status" value="2"/>
</dbReference>
<reference evidence="5 6" key="1">
    <citation type="submission" date="2018-08" db="EMBL/GenBank/DDBJ databases">
        <title>Mucilaginibacter terrae sp. nov., isolated from manganese diggings.</title>
        <authorList>
            <person name="Huang Y."/>
            <person name="Zhou Z."/>
        </authorList>
    </citation>
    <scope>NUCLEOTIDE SEQUENCE [LARGE SCALE GENOMIC DNA]</scope>
    <source>
        <strain evidence="5 6">ZH6</strain>
    </source>
</reference>
<feature type="domain" description="Cadherin-like beta-sandwich-like" evidence="4">
    <location>
        <begin position="430"/>
        <end position="521"/>
    </location>
</feature>
<evidence type="ECO:0000256" key="1">
    <source>
        <dbReference type="ARBA" id="ARBA00022737"/>
    </source>
</evidence>
<evidence type="ECO:0000313" key="6">
    <source>
        <dbReference type="Proteomes" id="UP000260823"/>
    </source>
</evidence>
<dbReference type="PROSITE" id="PS51125">
    <property type="entry name" value="NHL"/>
    <property type="match status" value="3"/>
</dbReference>
<feature type="repeat" description="NHL" evidence="2">
    <location>
        <begin position="569"/>
        <end position="603"/>
    </location>
</feature>
<feature type="repeat" description="NHL" evidence="2">
    <location>
        <begin position="778"/>
        <end position="808"/>
    </location>
</feature>
<dbReference type="CDD" id="cd14953">
    <property type="entry name" value="NHL_like_1"/>
    <property type="match status" value="1"/>
</dbReference>
<dbReference type="NCBIfam" id="TIGR04131">
    <property type="entry name" value="Bac_Flav_CTERM"/>
    <property type="match status" value="1"/>
</dbReference>
<accession>A0A3E2NXS0</accession>
<dbReference type="Gene3D" id="2.120.10.30">
    <property type="entry name" value="TolB, C-terminal domain"/>
    <property type="match status" value="6"/>
</dbReference>
<dbReference type="OrthoDB" id="641420at2"/>
<keyword evidence="1" id="KW-0677">Repeat</keyword>
<dbReference type="SUPFAM" id="SSF63825">
    <property type="entry name" value="YWTD domain"/>
    <property type="match status" value="1"/>
</dbReference>
<organism evidence="5 6">
    <name type="scientific">Mucilaginibacter terrenus</name>
    <dbReference type="NCBI Taxonomy" id="2482727"/>
    <lineage>
        <taxon>Bacteria</taxon>
        <taxon>Pseudomonadati</taxon>
        <taxon>Bacteroidota</taxon>
        <taxon>Sphingobacteriia</taxon>
        <taxon>Sphingobacteriales</taxon>
        <taxon>Sphingobacteriaceae</taxon>
        <taxon>Mucilaginibacter</taxon>
    </lineage>
</organism>
<dbReference type="SUPFAM" id="SSF101898">
    <property type="entry name" value="NHL repeat"/>
    <property type="match status" value="2"/>
</dbReference>
<dbReference type="GO" id="GO:0016020">
    <property type="term" value="C:membrane"/>
    <property type="evidence" value="ECO:0007669"/>
    <property type="project" value="InterPro"/>
</dbReference>
<feature type="domain" description="Cadherin-like beta-sandwich-like" evidence="4">
    <location>
        <begin position="1515"/>
        <end position="1605"/>
    </location>
</feature>
<feature type="domain" description="Cadherin-like beta-sandwich-like" evidence="4">
    <location>
        <begin position="1024"/>
        <end position="1113"/>
    </location>
</feature>
<dbReference type="PROSITE" id="PS51257">
    <property type="entry name" value="PROKAR_LIPOPROTEIN"/>
    <property type="match status" value="1"/>
</dbReference>
<dbReference type="InterPro" id="IPR015919">
    <property type="entry name" value="Cadherin-like_sf"/>
</dbReference>
<dbReference type="Pfam" id="PF13585">
    <property type="entry name" value="CHU_C"/>
    <property type="match status" value="1"/>
</dbReference>
<evidence type="ECO:0000313" key="5">
    <source>
        <dbReference type="EMBL" id="RFZ85739.1"/>
    </source>
</evidence>
<sequence length="1796" mass="183177">MKKLLRSLFLIFSSAACFAQAPNITYSTPQVYMLGRAINNLSPNNTGGAVPATVYGQVSAFVGSPNSAGSINATGNLAKFNQPYGLARDSKGNIYVADYGNNLIRKITTAGAVTTFVPAAAGLLNPTGLAVDAADNVYIADAGNNLIRKVTPAGVVSTFAGEGSFGYDEGPAALATFAFPAGVAVDAAGNVYVADLNNNAIRKISNGIVTTLTGKAGQGFINGTLAEAKFNHPFGITISSSGDIFVADQANNAIRKISGTQVTTPAGNGSAGADNGSGLTASFSAPQALTTDAAGNVYVADAGNNLIRKVTSSGNVTTLAGQAGEYGSDNLVGTQATFWYPDGIVADGLGNVYVADQGTHIIRKVAAAGYTISPGLPAGLSFDGTSGIISGTPTELSPATNYTVVAYNAKGSSTAIINLEVREITSDATLSSLTVDAGPLSPAFDPLKRNYAIAVPNTTGTISVTAVTTDATAKVKVNGILQASGAQSGGIALNTGGNTILVDVVDKNGITLLTYKVLVNKAQPPLPQAPVISYQTPQVYSLGAPISPLSPVNTGGAVPANRFAEVTTFADGLNGPTGVATDAAGNVYVSDYGNNQIVKITPAGVKSVFAPSSEGFIGAWSLSTDVFGNVYVADTGNNLIRKITSAGLVSIYAGTSEYDYVDGPAAGAKFRTPYSTTTDALGNVYVADGDNDVIRKIDVNGDVTTYAGNNVTGLLNGPASSAKFDDPIGAASDAAGNVYIADKGNNVIRLVTKDGVVSTYAGSGAEDVDDLNGTSAAFFRPHGVTVDALGNVYVADSYNSKIRKIAPSRDVTTLAGNGYYGLEDGIGTKTNFNLPMGVAADRFGHLYVADQGNGAVRKIDITGYQISPTLPAGLVFDAKTGTISGTPTALSPAKTYTITAYNTGGSSQATLSIAVLEHSSEAKLSSLVPSPLFDFTPVFDPTTEAYAGSTSATSITLTPTAISLQANIKVQGVDVASGTASQPINLALGINVIKVKVTADDGITTKEYTVTVTRTLPSSNSALAALTTSTGTLSPSFDAATTKYSVIVANTTTAIKFTPTTSDTKATVTVAGVLVNSGTASQDINLSVDDKVINVVVTAENGSTTTYEVTVTRAKSSNADLSALALSTGSLDPAFTSGTTGYSAIVPNNVTSISVTPNAADNNATIKVNGIPVASGSESQNIPLAIGPNIVIIEVTAQDGTTIKNYTVTVTREKSSNADLAGITLSEGSLKPSFSAGIITYTAGVSNSISGITITAPAAAATSTITINGTAVPSGSPSGIIPLVVGDNPIAIVVTAENGTQKTYTVTVTREASGNANLINLALSNGTLNPVFDGSIISYTATVANAITGINVTPTAADANAGITVNGSVVANGTPSSNLPLVGETNTITIVVTAINGATKTYTVTVTRLKSSNADLSNLSVTAGPLTPAFSSGMTSYLIEVPNSTVSTTVTATTSDPGATMETFQLPLTNGVPSGPIALSPDINNVDVIVTAADGTTKTYKVVIRRAFSNNANLNNLQLSAGILSPSFSAAEVDYQVVVLNAVDRIRVTPTVADANSVVSVNGSTVNSGLASGDILLNEGNNTILVLVKAADGTEKTYSIHVVREIRPPSSDAALVSLTPSEGTLSPSFNTNGLSYQVLVKNDVSTINLTPVTSNQLATVTVNGVPVASGSASQDIVLTDGENQIFVVVIAENGKSRKTYSVTVNRGALAMVLPNAFTPNGDGFNDTWKLAKIELYPNCTVRIYNRAGQQVFSSTGYSIPWDGTYNGKLLQPGVYYYVIDLKQGQGIRSGSVTIIR</sequence>
<feature type="domain" description="Cadherin-like beta-sandwich-like" evidence="4">
    <location>
        <begin position="1122"/>
        <end position="1213"/>
    </location>
</feature>
<feature type="domain" description="Cadherin-like beta-sandwich-like" evidence="4">
    <location>
        <begin position="1324"/>
        <end position="1408"/>
    </location>
</feature>
<keyword evidence="3" id="KW-0732">Signal</keyword>
<dbReference type="InterPro" id="IPR001258">
    <property type="entry name" value="NHL_repeat"/>
</dbReference>
<feature type="domain" description="Cadherin-like beta-sandwich-like" evidence="4">
    <location>
        <begin position="926"/>
        <end position="1014"/>
    </location>
</feature>
<feature type="chain" id="PRO_5017763160" description="Cadherin-like beta-sandwich-like domain-containing protein" evidence="3">
    <location>
        <begin position="20"/>
        <end position="1796"/>
    </location>
</feature>
<dbReference type="GO" id="GO:0005509">
    <property type="term" value="F:calcium ion binding"/>
    <property type="evidence" value="ECO:0007669"/>
    <property type="project" value="InterPro"/>
</dbReference>
<evidence type="ECO:0000256" key="2">
    <source>
        <dbReference type="PROSITE-ProRule" id="PRU00504"/>
    </source>
</evidence>
<comment type="caution">
    <text evidence="5">The sequence shown here is derived from an EMBL/GenBank/DDBJ whole genome shotgun (WGS) entry which is preliminary data.</text>
</comment>
<protein>
    <recommendedName>
        <fullName evidence="4">Cadherin-like beta-sandwich-like domain-containing protein</fullName>
    </recommendedName>
</protein>
<evidence type="ECO:0000256" key="3">
    <source>
        <dbReference type="SAM" id="SignalP"/>
    </source>
</evidence>
<feature type="domain" description="Cadherin-like beta-sandwich-like" evidence="4">
    <location>
        <begin position="1625"/>
        <end position="1706"/>
    </location>
</feature>
<dbReference type="EMBL" id="QWDE01000001">
    <property type="protein sequence ID" value="RFZ85739.1"/>
    <property type="molecule type" value="Genomic_DNA"/>
</dbReference>
<feature type="domain" description="Cadherin-like beta-sandwich-like" evidence="4">
    <location>
        <begin position="1416"/>
        <end position="1506"/>
    </location>
</feature>
<dbReference type="Pfam" id="PF01436">
    <property type="entry name" value="NHL"/>
    <property type="match status" value="5"/>
</dbReference>
<proteinExistence type="predicted"/>
<dbReference type="InterPro" id="IPR011042">
    <property type="entry name" value="6-blade_b-propeller_TolB-like"/>
</dbReference>